<keyword evidence="2" id="KW-1185">Reference proteome</keyword>
<gene>
    <name evidence="1" type="ORF">C5167_036456</name>
</gene>
<dbReference type="Gramene" id="RZC43509">
    <property type="protein sequence ID" value="RZC43509"/>
    <property type="gene ID" value="C5167_036456"/>
</dbReference>
<proteinExistence type="predicted"/>
<dbReference type="EMBL" id="CM010715">
    <property type="protein sequence ID" value="RZC43509.1"/>
    <property type="molecule type" value="Genomic_DNA"/>
</dbReference>
<organism evidence="1 2">
    <name type="scientific">Papaver somniferum</name>
    <name type="common">Opium poppy</name>
    <dbReference type="NCBI Taxonomy" id="3469"/>
    <lineage>
        <taxon>Eukaryota</taxon>
        <taxon>Viridiplantae</taxon>
        <taxon>Streptophyta</taxon>
        <taxon>Embryophyta</taxon>
        <taxon>Tracheophyta</taxon>
        <taxon>Spermatophyta</taxon>
        <taxon>Magnoliopsida</taxon>
        <taxon>Ranunculales</taxon>
        <taxon>Papaveraceae</taxon>
        <taxon>Papaveroideae</taxon>
        <taxon>Papaver</taxon>
    </lineage>
</organism>
<evidence type="ECO:0000313" key="1">
    <source>
        <dbReference type="EMBL" id="RZC43509.1"/>
    </source>
</evidence>
<dbReference type="Proteomes" id="UP000316621">
    <property type="component" value="Chromosome 1"/>
</dbReference>
<protein>
    <submittedName>
        <fullName evidence="1">Uncharacterized protein</fullName>
    </submittedName>
</protein>
<sequence>MGSKDFFIYHVYRLWSIYDKKAIWKRHHYTPHKANEKRFADKTFFWTMEEHQVNGKTAFNINGYGNSVSSYFLNWKSDTTELLGSLEVMYENIPEAQESSVNLSSYLKFREDVCCVWSTINYWKFYEQQEVPSAETKHVGNWVLITFLQGFRSIMLTICVLHCTTRKRGQDLLKLIQTTATGFFQFVLLKLTICGMLEFEEQLESNID</sequence>
<accession>A0A4Y7I7X5</accession>
<dbReference type="AlphaFoldDB" id="A0A4Y7I7X5"/>
<evidence type="ECO:0000313" key="2">
    <source>
        <dbReference type="Proteomes" id="UP000316621"/>
    </source>
</evidence>
<name>A0A4Y7I7X5_PAPSO</name>
<reference evidence="1 2" key="1">
    <citation type="journal article" date="2018" name="Science">
        <title>The opium poppy genome and morphinan production.</title>
        <authorList>
            <person name="Guo L."/>
            <person name="Winzer T."/>
            <person name="Yang X."/>
            <person name="Li Y."/>
            <person name="Ning Z."/>
            <person name="He Z."/>
            <person name="Teodor R."/>
            <person name="Lu Y."/>
            <person name="Bowser T.A."/>
            <person name="Graham I.A."/>
            <person name="Ye K."/>
        </authorList>
    </citation>
    <scope>NUCLEOTIDE SEQUENCE [LARGE SCALE GENOMIC DNA]</scope>
    <source>
        <strain evidence="2">cv. HN1</strain>
        <tissue evidence="1">Leaves</tissue>
    </source>
</reference>